<dbReference type="OrthoDB" id="786614at2759"/>
<dbReference type="AlphaFoldDB" id="A0A6G1F3V5"/>
<proteinExistence type="predicted"/>
<name>A0A6G1F3V5_9ORYZ</name>
<comment type="caution">
    <text evidence="2">The sequence shown here is derived from an EMBL/GenBank/DDBJ whole genome shotgun (WGS) entry which is preliminary data.</text>
</comment>
<evidence type="ECO:0000259" key="1">
    <source>
        <dbReference type="Pfam" id="PF03732"/>
    </source>
</evidence>
<evidence type="ECO:0000313" key="3">
    <source>
        <dbReference type="Proteomes" id="UP000479710"/>
    </source>
</evidence>
<gene>
    <name evidence="2" type="ORF">E2562_005545</name>
</gene>
<dbReference type="EMBL" id="SPHZ02000001">
    <property type="protein sequence ID" value="KAF0931580.1"/>
    <property type="molecule type" value="Genomic_DNA"/>
</dbReference>
<organism evidence="2 3">
    <name type="scientific">Oryza meyeriana var. granulata</name>
    <dbReference type="NCBI Taxonomy" id="110450"/>
    <lineage>
        <taxon>Eukaryota</taxon>
        <taxon>Viridiplantae</taxon>
        <taxon>Streptophyta</taxon>
        <taxon>Embryophyta</taxon>
        <taxon>Tracheophyta</taxon>
        <taxon>Spermatophyta</taxon>
        <taxon>Magnoliopsida</taxon>
        <taxon>Liliopsida</taxon>
        <taxon>Poales</taxon>
        <taxon>Poaceae</taxon>
        <taxon>BOP clade</taxon>
        <taxon>Oryzoideae</taxon>
        <taxon>Oryzeae</taxon>
        <taxon>Oryzinae</taxon>
        <taxon>Oryza</taxon>
        <taxon>Oryza meyeriana</taxon>
    </lineage>
</organism>
<sequence length="222" mass="25116">MAQVLAMQNRLFERMMANTKNLGAALAEGATQGQSKLANVQHTRPPTFSPAADPLDADDWLCDIEAKLTLAHCDETEKATYAIHYLQGAAADWWNICKTLIPPEEPITWTVFKEGFRSAHIPAGLMEIKRSKFLALKQGNQTFMEFLNQFHYLSRYATEEMLTEGMKVKFCRECLNLEPKHALSAHEIHGMKTLVDKALQVEESVKEVLKNHKRKCVATDIL</sequence>
<dbReference type="Proteomes" id="UP000479710">
    <property type="component" value="Unassembled WGS sequence"/>
</dbReference>
<reference evidence="2 3" key="1">
    <citation type="submission" date="2019-11" db="EMBL/GenBank/DDBJ databases">
        <title>Whole genome sequence of Oryza granulata.</title>
        <authorList>
            <person name="Li W."/>
        </authorList>
    </citation>
    <scope>NUCLEOTIDE SEQUENCE [LARGE SCALE GENOMIC DNA]</scope>
    <source>
        <strain evidence="3">cv. Menghai</strain>
        <tissue evidence="2">Leaf</tissue>
    </source>
</reference>
<dbReference type="InterPro" id="IPR005162">
    <property type="entry name" value="Retrotrans_gag_dom"/>
</dbReference>
<feature type="domain" description="Retrotransposon gag" evidence="1">
    <location>
        <begin position="81"/>
        <end position="176"/>
    </location>
</feature>
<dbReference type="Pfam" id="PF03732">
    <property type="entry name" value="Retrotrans_gag"/>
    <property type="match status" value="1"/>
</dbReference>
<evidence type="ECO:0000313" key="2">
    <source>
        <dbReference type="EMBL" id="KAF0931580.1"/>
    </source>
</evidence>
<keyword evidence="3" id="KW-1185">Reference proteome</keyword>
<protein>
    <recommendedName>
        <fullName evidence="1">Retrotransposon gag domain-containing protein</fullName>
    </recommendedName>
</protein>
<accession>A0A6G1F3V5</accession>